<dbReference type="InterPro" id="IPR041424">
    <property type="entry name" value="CinA_KH"/>
</dbReference>
<dbReference type="PANTHER" id="PTHR13939:SF0">
    <property type="entry name" value="NMN AMIDOHYDROLASE-LIKE PROTEIN YFAY"/>
    <property type="match status" value="1"/>
</dbReference>
<evidence type="ECO:0000259" key="2">
    <source>
        <dbReference type="SMART" id="SM00852"/>
    </source>
</evidence>
<evidence type="ECO:0000313" key="3">
    <source>
        <dbReference type="EMBL" id="AHY45668.1"/>
    </source>
</evidence>
<dbReference type="Pfam" id="PF02464">
    <property type="entry name" value="CinA"/>
    <property type="match status" value="1"/>
</dbReference>
<evidence type="ECO:0000256" key="1">
    <source>
        <dbReference type="HAMAP-Rule" id="MF_00226"/>
    </source>
</evidence>
<dbReference type="InterPro" id="IPR036425">
    <property type="entry name" value="MoaB/Mog-like_dom_sf"/>
</dbReference>
<dbReference type="NCBIfam" id="TIGR00177">
    <property type="entry name" value="molyb_syn"/>
    <property type="match status" value="1"/>
</dbReference>
<organism evidence="3 5">
    <name type="scientific">Rubrobacter radiotolerans</name>
    <name type="common">Arthrobacter radiotolerans</name>
    <dbReference type="NCBI Taxonomy" id="42256"/>
    <lineage>
        <taxon>Bacteria</taxon>
        <taxon>Bacillati</taxon>
        <taxon>Actinomycetota</taxon>
        <taxon>Rubrobacteria</taxon>
        <taxon>Rubrobacterales</taxon>
        <taxon>Rubrobacteraceae</taxon>
        <taxon>Rubrobacter</taxon>
    </lineage>
</organism>
<dbReference type="PIRSF" id="PIRSF006728">
    <property type="entry name" value="CinA"/>
    <property type="match status" value="1"/>
</dbReference>
<evidence type="ECO:0000313" key="5">
    <source>
        <dbReference type="Proteomes" id="UP000025229"/>
    </source>
</evidence>
<reference evidence="4" key="2">
    <citation type="submission" date="2023-11" db="EMBL/GenBank/DDBJ databases">
        <title>MicrobeMod: A computational toolkit for identifying prokaryotic methylation and restriction-modification with nanopore sequencing.</title>
        <authorList>
            <person name="Crits-Christoph A."/>
            <person name="Kang S.C."/>
            <person name="Lee H."/>
            <person name="Ostrov N."/>
        </authorList>
    </citation>
    <scope>NUCLEOTIDE SEQUENCE</scope>
    <source>
        <strain evidence="4">ATCC 51242</strain>
    </source>
</reference>
<gene>
    <name evidence="3" type="ORF">RradSPS_0385</name>
    <name evidence="4" type="ORF">SIL72_03460</name>
</gene>
<dbReference type="SMART" id="SM00852">
    <property type="entry name" value="MoCF_biosynth"/>
    <property type="match status" value="1"/>
</dbReference>
<dbReference type="eggNOG" id="COG1546">
    <property type="taxonomic scope" value="Bacteria"/>
</dbReference>
<dbReference type="InterPro" id="IPR008136">
    <property type="entry name" value="CinA_C"/>
</dbReference>
<dbReference type="STRING" id="42256.RradSPS_0385"/>
<reference evidence="3 5" key="1">
    <citation type="submission" date="2014-03" db="EMBL/GenBank/DDBJ databases">
        <title>Complete genome sequence of the Radio-Resistant Rubrobacter radiotolerans RSPS-4.</title>
        <authorList>
            <person name="Egas C.C."/>
            <person name="Barroso C.C."/>
            <person name="Froufe H.J.C."/>
            <person name="Pacheco J.J."/>
            <person name="Albuquerque L.L."/>
            <person name="da Costa M.M.S."/>
        </authorList>
    </citation>
    <scope>NUCLEOTIDE SEQUENCE [LARGE SCALE GENOMIC DNA]</scope>
    <source>
        <strain evidence="3 5">RSPS-4</strain>
    </source>
</reference>
<dbReference type="PANTHER" id="PTHR13939">
    <property type="entry name" value="NICOTINAMIDE-NUCLEOTIDE AMIDOHYDROLASE PNCC"/>
    <property type="match status" value="1"/>
</dbReference>
<dbReference type="NCBIfam" id="NF001813">
    <property type="entry name" value="PRK00549.1"/>
    <property type="match status" value="1"/>
</dbReference>
<dbReference type="eggNOG" id="COG1058">
    <property type="taxonomic scope" value="Bacteria"/>
</dbReference>
<dbReference type="OrthoDB" id="1253990at2"/>
<evidence type="ECO:0000313" key="4">
    <source>
        <dbReference type="EMBL" id="MDX5893082.1"/>
    </source>
</evidence>
<dbReference type="HAMAP" id="MF_00226_B">
    <property type="entry name" value="CinA_B"/>
    <property type="match status" value="1"/>
</dbReference>
<sequence>MSLEKVKDIKSAEILTIGTEILLGDIVDTNSAWISGRLADLGVSIFRHTTVGDNPKRIVNAMREAASRADLVITTGGLGPTSDDLTNECLAELAGVRMVEYPEARRHIDEKFRKFGRKPSPSNYKQALLPEGTEMIPNPLGTAPGALLAAEGAVFATLPGVPSEMKGMFEDTLAPFVRERSDGVIVSRTLWFIGIGESALAERVQEFLDADDPTVAPLAGQGKVRLRITTRKKSREAALATIEPVEREILSRLGENFFGYDNETMESAVARLLTERGLTLALAESCTGGLIAKRLTDLPGSSAFLVEGLVTYSNRSKERLLGVRHETLLAHGAVSAETAREMAEGARRGAETDFGLSVTGVAGPGGGTQEKPVGLVWVGLSDADGTQAKKLDLSAWARSREAIRERTANLALDYLRQRVEGSA</sequence>
<protein>
    <recommendedName>
        <fullName evidence="1">CinA-like protein</fullName>
    </recommendedName>
</protein>
<dbReference type="EMBL" id="CP007514">
    <property type="protein sequence ID" value="AHY45668.1"/>
    <property type="molecule type" value="Genomic_DNA"/>
</dbReference>
<dbReference type="Pfam" id="PF18146">
    <property type="entry name" value="CinA_KH"/>
    <property type="match status" value="1"/>
</dbReference>
<dbReference type="InterPro" id="IPR001453">
    <property type="entry name" value="MoaB/Mog_dom"/>
</dbReference>
<feature type="domain" description="MoaB/Mog" evidence="2">
    <location>
        <begin position="13"/>
        <end position="180"/>
    </location>
</feature>
<keyword evidence="5" id="KW-1185">Reference proteome</keyword>
<dbReference type="InterPro" id="IPR008135">
    <property type="entry name" value="Competence-induced_CinA"/>
</dbReference>
<proteinExistence type="inferred from homology"/>
<dbReference type="Gene3D" id="3.90.950.20">
    <property type="entry name" value="CinA-like"/>
    <property type="match status" value="1"/>
</dbReference>
<dbReference type="AlphaFoldDB" id="A0A023X020"/>
<dbReference type="InterPro" id="IPR036653">
    <property type="entry name" value="CinA-like_C"/>
</dbReference>
<dbReference type="KEGG" id="rrd:RradSPS_0385"/>
<dbReference type="Gene3D" id="3.40.980.10">
    <property type="entry name" value="MoaB/Mog-like domain"/>
    <property type="match status" value="1"/>
</dbReference>
<dbReference type="NCBIfam" id="TIGR00200">
    <property type="entry name" value="cinA_nterm"/>
    <property type="match status" value="1"/>
</dbReference>
<name>A0A023X020_RUBRA</name>
<dbReference type="PATRIC" id="fig|42256.3.peg.389"/>
<dbReference type="CDD" id="cd00885">
    <property type="entry name" value="cinA"/>
    <property type="match status" value="1"/>
</dbReference>
<dbReference type="NCBIfam" id="TIGR00199">
    <property type="entry name" value="PncC_domain"/>
    <property type="match status" value="1"/>
</dbReference>
<dbReference type="HOGENOM" id="CLU_030805_9_2_11"/>
<dbReference type="Proteomes" id="UP001281130">
    <property type="component" value="Unassembled WGS sequence"/>
</dbReference>
<dbReference type="RefSeq" id="WP_051589235.1">
    <property type="nucleotide sequence ID" value="NZ_CP007514.1"/>
</dbReference>
<dbReference type="InterPro" id="IPR050101">
    <property type="entry name" value="CinA"/>
</dbReference>
<comment type="similarity">
    <text evidence="1">Belongs to the CinA family.</text>
</comment>
<dbReference type="SUPFAM" id="SSF53218">
    <property type="entry name" value="Molybdenum cofactor biosynthesis proteins"/>
    <property type="match status" value="1"/>
</dbReference>
<dbReference type="EMBL" id="JAWXXX010000001">
    <property type="protein sequence ID" value="MDX5893082.1"/>
    <property type="molecule type" value="Genomic_DNA"/>
</dbReference>
<accession>A0A023X020</accession>
<dbReference type="Pfam" id="PF00994">
    <property type="entry name" value="MoCF_biosynth"/>
    <property type="match status" value="1"/>
</dbReference>
<dbReference type="Gene3D" id="3.30.70.2860">
    <property type="match status" value="1"/>
</dbReference>
<dbReference type="SUPFAM" id="SSF142433">
    <property type="entry name" value="CinA-like"/>
    <property type="match status" value="1"/>
</dbReference>
<dbReference type="Proteomes" id="UP000025229">
    <property type="component" value="Chromosome"/>
</dbReference>